<dbReference type="Gene3D" id="3.30.40.10">
    <property type="entry name" value="Zinc/RING finger domain, C3HC4 (zinc finger)"/>
    <property type="match status" value="1"/>
</dbReference>
<protein>
    <recommendedName>
        <fullName evidence="2">Hepatocyte growth factor-regulated tyrosine kinase substrate</fullName>
    </recommendedName>
</protein>
<dbReference type="SUPFAM" id="SSF57903">
    <property type="entry name" value="FYVE/PHD zinc finger"/>
    <property type="match status" value="1"/>
</dbReference>
<dbReference type="EMBL" id="CAXKWB010000032">
    <property type="protein sequence ID" value="CAL4058732.1"/>
    <property type="molecule type" value="Genomic_DNA"/>
</dbReference>
<dbReference type="Proteomes" id="UP001497623">
    <property type="component" value="Unassembled WGS sequence"/>
</dbReference>
<dbReference type="Gene3D" id="1.20.5.1940">
    <property type="match status" value="1"/>
</dbReference>
<feature type="region of interest" description="Disordered" evidence="9">
    <location>
        <begin position="237"/>
        <end position="334"/>
    </location>
</feature>
<dbReference type="InterPro" id="IPR024641">
    <property type="entry name" value="HRS_helical"/>
</dbReference>
<dbReference type="Pfam" id="PF12210">
    <property type="entry name" value="Hrs_helical"/>
    <property type="match status" value="1"/>
</dbReference>
<dbReference type="CDD" id="cd15720">
    <property type="entry name" value="FYVE_Hrs"/>
    <property type="match status" value="1"/>
</dbReference>
<evidence type="ECO:0000313" key="13">
    <source>
        <dbReference type="Proteomes" id="UP001497623"/>
    </source>
</evidence>
<feature type="compositionally biased region" description="Low complexity" evidence="9">
    <location>
        <begin position="353"/>
        <end position="362"/>
    </location>
</feature>
<dbReference type="InterPro" id="IPR017073">
    <property type="entry name" value="HGS/VPS27"/>
</dbReference>
<keyword evidence="3" id="KW-0963">Cytoplasm</keyword>
<gene>
    <name evidence="12" type="ORF">MNOR_LOCUS176</name>
</gene>
<sequence>MSSEVNILLEKATSPLLLDIDWDSTLQIVDLIRQGDVNPKSAVQSLLNRLKDTNPNVVLLALQVLESVVKNCGQSVHEHVASRAVMEQFHDILRTNPNEEVRKKILLLLATWVYAFRNEVKYRAVQDIVNILRAEGFHMPQVSESDAMFTADRAPDWADGECCHRCRSQFTMIRRKHHCRACGQVFCGDCSSKSSTIPKFGIERDVRVCESCYEDINNAGRQSSGIDTLDREGDILADKQRPSHTATPAKVEAEDASNVKPAKEASDKKSAEEMQEEEEFQLALALSKSEAENKEKEKLRATSNLLGGNWRQTSPTPSPAPASPGGTSPVIPIKDQDMDPELARYLNRSYWEQQQQQIQPQQKTDVRDSPLQQPPSAPITTTKIHSPSKFNSALTIEKYQNGETEELDEFVSTLKSSLEIFVNRMKSNQSRGRPIANDTSVQSLFMNITAMHAHLLKYIHQHDEKRVKNATFKNKTFSTVSPGRVLLAFRQENIEKYRFKRDPLTLFRQMQMMQKLEIMRKKKQEYLEYQRQLAMHRMVECEREIYGKGPGAMGPGGPGNMAPPGGPNMPPTGAPGFPHMPYQPYTGGPGQIGGYMYPPEGGTPQGGPPPSSLPYQQPGQSQQQPAQQGPGPNYQAPPSGHVMPPPAGQQNQQPPPHNYDPYNMGAMANSLPPSSGMAGPGYGPPPGHPQGPPVGGMPPGGGPPQMAPGPPHQMPGPGPVGQGQPTQPAADVVPPQQLPPVSSPQDQQAELISFD</sequence>
<dbReference type="InterPro" id="IPR013083">
    <property type="entry name" value="Znf_RING/FYVE/PHD"/>
</dbReference>
<dbReference type="InterPro" id="IPR008942">
    <property type="entry name" value="ENTH_VHS"/>
</dbReference>
<evidence type="ECO:0000256" key="5">
    <source>
        <dbReference type="ARBA" id="ARBA00022723"/>
    </source>
</evidence>
<dbReference type="GO" id="GO:0031623">
    <property type="term" value="P:receptor internalization"/>
    <property type="evidence" value="ECO:0007669"/>
    <property type="project" value="TreeGrafter"/>
</dbReference>
<keyword evidence="6 8" id="KW-0863">Zinc-finger</keyword>
<feature type="compositionally biased region" description="Gly residues" evidence="9">
    <location>
        <begin position="550"/>
        <end position="559"/>
    </location>
</feature>
<organism evidence="12 13">
    <name type="scientific">Meganyctiphanes norvegica</name>
    <name type="common">Northern krill</name>
    <name type="synonym">Thysanopoda norvegica</name>
    <dbReference type="NCBI Taxonomy" id="48144"/>
    <lineage>
        <taxon>Eukaryota</taxon>
        <taxon>Metazoa</taxon>
        <taxon>Ecdysozoa</taxon>
        <taxon>Arthropoda</taxon>
        <taxon>Crustacea</taxon>
        <taxon>Multicrustacea</taxon>
        <taxon>Malacostraca</taxon>
        <taxon>Eumalacostraca</taxon>
        <taxon>Eucarida</taxon>
        <taxon>Euphausiacea</taxon>
        <taxon>Euphausiidae</taxon>
        <taxon>Meganyctiphanes</taxon>
    </lineage>
</organism>
<dbReference type="Pfam" id="PF01363">
    <property type="entry name" value="FYVE"/>
    <property type="match status" value="1"/>
</dbReference>
<dbReference type="InterPro" id="IPR017455">
    <property type="entry name" value="Znf_FYVE-rel"/>
</dbReference>
<evidence type="ECO:0000313" key="12">
    <source>
        <dbReference type="EMBL" id="CAL4058732.1"/>
    </source>
</evidence>
<feature type="domain" description="FYVE-type" evidence="10">
    <location>
        <begin position="157"/>
        <end position="217"/>
    </location>
</feature>
<feature type="compositionally biased region" description="Pro residues" evidence="9">
    <location>
        <begin position="564"/>
        <end position="573"/>
    </location>
</feature>
<dbReference type="PANTHER" id="PTHR46275:SF1">
    <property type="entry name" value="HEPATOCYTE GROWTH FACTOR-REGULATED TYROSINE KINASE SUBSTRATE"/>
    <property type="match status" value="1"/>
</dbReference>
<keyword evidence="5" id="KW-0479">Metal-binding</keyword>
<dbReference type="PROSITE" id="PS50179">
    <property type="entry name" value="VHS"/>
    <property type="match status" value="1"/>
</dbReference>
<dbReference type="GO" id="GO:0032456">
    <property type="term" value="P:endocytic recycling"/>
    <property type="evidence" value="ECO:0007669"/>
    <property type="project" value="TreeGrafter"/>
</dbReference>
<dbReference type="InterPro" id="IPR002014">
    <property type="entry name" value="VHS_dom"/>
</dbReference>
<dbReference type="SMART" id="SM00064">
    <property type="entry name" value="FYVE"/>
    <property type="match status" value="1"/>
</dbReference>
<comment type="caution">
    <text evidence="12">The sequence shown here is derived from an EMBL/GenBank/DDBJ whole genome shotgun (WGS) entry which is preliminary data.</text>
</comment>
<accession>A0AAV2PIZ8</accession>
<dbReference type="PROSITE" id="PS50330">
    <property type="entry name" value="UIM"/>
    <property type="match status" value="1"/>
</dbReference>
<evidence type="ECO:0000256" key="2">
    <source>
        <dbReference type="ARBA" id="ARBA00015450"/>
    </source>
</evidence>
<keyword evidence="4" id="KW-0597">Phosphoprotein</keyword>
<evidence type="ECO:0000256" key="3">
    <source>
        <dbReference type="ARBA" id="ARBA00022490"/>
    </source>
</evidence>
<evidence type="ECO:0000256" key="1">
    <source>
        <dbReference type="ARBA" id="ARBA00004496"/>
    </source>
</evidence>
<feature type="compositionally biased region" description="Low complexity" evidence="9">
    <location>
        <begin position="722"/>
        <end position="735"/>
    </location>
</feature>
<dbReference type="PANTHER" id="PTHR46275">
    <property type="entry name" value="HEPATOCYTE GROWTH FACTOR-REGULATED TYROSINE KINASE SUBSTRATE"/>
    <property type="match status" value="1"/>
</dbReference>
<evidence type="ECO:0000256" key="6">
    <source>
        <dbReference type="ARBA" id="ARBA00022771"/>
    </source>
</evidence>
<dbReference type="InterPro" id="IPR003903">
    <property type="entry name" value="UIM_dom"/>
</dbReference>
<dbReference type="InterPro" id="IPR000306">
    <property type="entry name" value="Znf_FYVE"/>
</dbReference>
<name>A0AAV2PIZ8_MEGNR</name>
<dbReference type="GO" id="GO:0035091">
    <property type="term" value="F:phosphatidylinositol binding"/>
    <property type="evidence" value="ECO:0007669"/>
    <property type="project" value="InterPro"/>
</dbReference>
<feature type="compositionally biased region" description="Pro residues" evidence="9">
    <location>
        <begin position="643"/>
        <end position="658"/>
    </location>
</feature>
<dbReference type="PROSITE" id="PS50178">
    <property type="entry name" value="ZF_FYVE"/>
    <property type="match status" value="1"/>
</dbReference>
<reference evidence="12 13" key="1">
    <citation type="submission" date="2024-05" db="EMBL/GenBank/DDBJ databases">
        <authorList>
            <person name="Wallberg A."/>
        </authorList>
    </citation>
    <scope>NUCLEOTIDE SEQUENCE [LARGE SCALE GENOMIC DNA]</scope>
</reference>
<dbReference type="Pfam" id="PF00790">
    <property type="entry name" value="VHS"/>
    <property type="match status" value="1"/>
</dbReference>
<evidence type="ECO:0000259" key="11">
    <source>
        <dbReference type="PROSITE" id="PS50179"/>
    </source>
</evidence>
<feature type="region of interest" description="Disordered" evidence="9">
    <location>
        <begin position="352"/>
        <end position="381"/>
    </location>
</feature>
<evidence type="ECO:0000256" key="4">
    <source>
        <dbReference type="ARBA" id="ARBA00022553"/>
    </source>
</evidence>
<feature type="compositionally biased region" description="Polar residues" evidence="9">
    <location>
        <begin position="301"/>
        <end position="312"/>
    </location>
</feature>
<feature type="compositionally biased region" description="Pro residues" evidence="9">
    <location>
        <begin position="682"/>
        <end position="718"/>
    </location>
</feature>
<feature type="region of interest" description="Disordered" evidence="9">
    <location>
        <begin position="550"/>
        <end position="755"/>
    </location>
</feature>
<dbReference type="SUPFAM" id="SSF48464">
    <property type="entry name" value="ENTH/VHS domain"/>
    <property type="match status" value="1"/>
</dbReference>
<dbReference type="Gene3D" id="1.25.40.90">
    <property type="match status" value="1"/>
</dbReference>
<dbReference type="PIRSF" id="PIRSF036956">
    <property type="entry name" value="Hrs_Vps27"/>
    <property type="match status" value="1"/>
</dbReference>
<feature type="domain" description="VHS" evidence="11">
    <location>
        <begin position="12"/>
        <end position="140"/>
    </location>
</feature>
<dbReference type="GO" id="GO:0043130">
    <property type="term" value="F:ubiquitin binding"/>
    <property type="evidence" value="ECO:0007669"/>
    <property type="project" value="InterPro"/>
</dbReference>
<dbReference type="GO" id="GO:0005769">
    <property type="term" value="C:early endosome"/>
    <property type="evidence" value="ECO:0007669"/>
    <property type="project" value="TreeGrafter"/>
</dbReference>
<keyword evidence="7" id="KW-0862">Zinc</keyword>
<dbReference type="InterPro" id="IPR011011">
    <property type="entry name" value="Znf_FYVE_PHD"/>
</dbReference>
<evidence type="ECO:0000256" key="8">
    <source>
        <dbReference type="PROSITE-ProRule" id="PRU00091"/>
    </source>
</evidence>
<evidence type="ECO:0000256" key="7">
    <source>
        <dbReference type="ARBA" id="ARBA00022833"/>
    </source>
</evidence>
<dbReference type="SMART" id="SM00288">
    <property type="entry name" value="VHS"/>
    <property type="match status" value="1"/>
</dbReference>
<evidence type="ECO:0000256" key="9">
    <source>
        <dbReference type="SAM" id="MobiDB-lite"/>
    </source>
</evidence>
<keyword evidence="13" id="KW-1185">Reference proteome</keyword>
<feature type="non-terminal residue" evidence="12">
    <location>
        <position position="755"/>
    </location>
</feature>
<dbReference type="FunFam" id="3.30.40.10:FF:000105">
    <property type="entry name" value="WD repeat and FYVE domain-containing protein 2"/>
    <property type="match status" value="1"/>
</dbReference>
<dbReference type="AlphaFoldDB" id="A0AAV2PIZ8"/>
<feature type="compositionally biased region" description="Low complexity" evidence="9">
    <location>
        <begin position="613"/>
        <end position="638"/>
    </location>
</feature>
<dbReference type="GO" id="GO:0008270">
    <property type="term" value="F:zinc ion binding"/>
    <property type="evidence" value="ECO:0007669"/>
    <property type="project" value="UniProtKB-KW"/>
</dbReference>
<feature type="compositionally biased region" description="Basic and acidic residues" evidence="9">
    <location>
        <begin position="261"/>
        <end position="272"/>
    </location>
</feature>
<evidence type="ECO:0000259" key="10">
    <source>
        <dbReference type="PROSITE" id="PS50178"/>
    </source>
</evidence>
<comment type="subcellular location">
    <subcellularLocation>
        <location evidence="1">Cytoplasm</location>
    </subcellularLocation>
</comment>
<feature type="compositionally biased region" description="Basic and acidic residues" evidence="9">
    <location>
        <begin position="289"/>
        <end position="300"/>
    </location>
</feature>
<proteinExistence type="predicted"/>